<sequence length="54" mass="5765">MLQSLSTISNWIGHRCKGKSRTFCPNSSLDGSSECFFVAAVAVEQGLIDNASPC</sequence>
<dbReference type="EMBL" id="JYDJ01004567">
    <property type="protein sequence ID" value="KRX28457.1"/>
    <property type="molecule type" value="Genomic_DNA"/>
</dbReference>
<accession>A0A0V0SP85</accession>
<evidence type="ECO:0000313" key="1">
    <source>
        <dbReference type="EMBL" id="KRX28457.1"/>
    </source>
</evidence>
<gene>
    <name evidence="1" type="ORF">T05_13634</name>
</gene>
<keyword evidence="2" id="KW-1185">Reference proteome</keyword>
<organism evidence="1 2">
    <name type="scientific">Trichinella murrelli</name>
    <dbReference type="NCBI Taxonomy" id="144512"/>
    <lineage>
        <taxon>Eukaryota</taxon>
        <taxon>Metazoa</taxon>
        <taxon>Ecdysozoa</taxon>
        <taxon>Nematoda</taxon>
        <taxon>Enoplea</taxon>
        <taxon>Dorylaimia</taxon>
        <taxon>Trichinellida</taxon>
        <taxon>Trichinellidae</taxon>
        <taxon>Trichinella</taxon>
    </lineage>
</organism>
<protein>
    <submittedName>
        <fullName evidence="1">Uncharacterized protein</fullName>
    </submittedName>
</protein>
<proteinExistence type="predicted"/>
<feature type="non-terminal residue" evidence="1">
    <location>
        <position position="54"/>
    </location>
</feature>
<evidence type="ECO:0000313" key="2">
    <source>
        <dbReference type="Proteomes" id="UP000055048"/>
    </source>
</evidence>
<name>A0A0V0SP85_9BILA</name>
<dbReference type="AlphaFoldDB" id="A0A0V0SP85"/>
<reference evidence="1 2" key="1">
    <citation type="submission" date="2015-01" db="EMBL/GenBank/DDBJ databases">
        <title>Evolution of Trichinella species and genotypes.</title>
        <authorList>
            <person name="Korhonen P.K."/>
            <person name="Edoardo P."/>
            <person name="Giuseppe L.R."/>
            <person name="Gasser R.B."/>
        </authorList>
    </citation>
    <scope>NUCLEOTIDE SEQUENCE [LARGE SCALE GENOMIC DNA]</scope>
    <source>
        <strain evidence="1">ISS417</strain>
    </source>
</reference>
<dbReference type="Proteomes" id="UP000055048">
    <property type="component" value="Unassembled WGS sequence"/>
</dbReference>
<comment type="caution">
    <text evidence="1">The sequence shown here is derived from an EMBL/GenBank/DDBJ whole genome shotgun (WGS) entry which is preliminary data.</text>
</comment>